<name>A0A5J5IDQ6_9BACT</name>
<organism evidence="1 2">
    <name type="scientific">Ginsengibacter hankyongi</name>
    <dbReference type="NCBI Taxonomy" id="2607284"/>
    <lineage>
        <taxon>Bacteria</taxon>
        <taxon>Pseudomonadati</taxon>
        <taxon>Bacteroidota</taxon>
        <taxon>Chitinophagia</taxon>
        <taxon>Chitinophagales</taxon>
        <taxon>Chitinophagaceae</taxon>
        <taxon>Ginsengibacter</taxon>
    </lineage>
</organism>
<dbReference type="RefSeq" id="WP_150417055.1">
    <property type="nucleotide sequence ID" value="NZ_VYQF01000014.1"/>
</dbReference>
<reference evidence="1 2" key="1">
    <citation type="submission" date="2019-09" db="EMBL/GenBank/DDBJ databases">
        <title>Draft genome sequence of Ginsengibacter sp. BR5-29.</title>
        <authorList>
            <person name="Im W.-T."/>
        </authorList>
    </citation>
    <scope>NUCLEOTIDE SEQUENCE [LARGE SCALE GENOMIC DNA]</scope>
    <source>
        <strain evidence="1 2">BR5-29</strain>
    </source>
</reference>
<protein>
    <submittedName>
        <fullName evidence="1">Uncharacterized protein</fullName>
    </submittedName>
</protein>
<comment type="caution">
    <text evidence="1">The sequence shown here is derived from an EMBL/GenBank/DDBJ whole genome shotgun (WGS) entry which is preliminary data.</text>
</comment>
<dbReference type="Proteomes" id="UP000326903">
    <property type="component" value="Unassembled WGS sequence"/>
</dbReference>
<dbReference type="EMBL" id="VYQF01000014">
    <property type="protein sequence ID" value="KAA9034508.1"/>
    <property type="molecule type" value="Genomic_DNA"/>
</dbReference>
<proteinExistence type="predicted"/>
<evidence type="ECO:0000313" key="1">
    <source>
        <dbReference type="EMBL" id="KAA9034508.1"/>
    </source>
</evidence>
<accession>A0A5J5IDQ6</accession>
<gene>
    <name evidence="1" type="ORF">FW778_21985</name>
</gene>
<keyword evidence="2" id="KW-1185">Reference proteome</keyword>
<dbReference type="AlphaFoldDB" id="A0A5J5IDQ6"/>
<evidence type="ECO:0000313" key="2">
    <source>
        <dbReference type="Proteomes" id="UP000326903"/>
    </source>
</evidence>
<sequence>MKTPALNELKKELEHKNKDELLSVCLRLAKFKKENKELLAFLLFEEGDISTYIENIKNETTEYFGGINNSNVYFIKKSLRKILRYVNKHIKFSLSKQAEAEILIHFCNNILEFSIPLHKSRQLLNMYEMQLNKIDLALSTLHPDLQYDLRKQLKKN</sequence>